<dbReference type="AlphaFoldDB" id="A0A6M3XNY8"/>
<dbReference type="EMBL" id="MT144796">
    <property type="protein sequence ID" value="QJH99551.1"/>
    <property type="molecule type" value="Genomic_DNA"/>
</dbReference>
<proteinExistence type="predicted"/>
<name>A0A6M3XNY8_9ZZZZ</name>
<protein>
    <submittedName>
        <fullName evidence="1">Uncharacterized protein</fullName>
    </submittedName>
</protein>
<organism evidence="1">
    <name type="scientific">viral metagenome</name>
    <dbReference type="NCBI Taxonomy" id="1070528"/>
    <lineage>
        <taxon>unclassified sequences</taxon>
        <taxon>metagenomes</taxon>
        <taxon>organismal metagenomes</taxon>
    </lineage>
</organism>
<accession>A0A6M3XNY8</accession>
<sequence length="104" mass="11425">MPPAGLRQKIRSGDGIVQVKERVVLGREFMYKTRDDLGFIVPPGVPSTILAEAKRVMKDRWSGEYIILSANLMGRTSVNVVIQARSLGKPETSPPGWVHKGPKG</sequence>
<reference evidence="1" key="1">
    <citation type="submission" date="2020-03" db="EMBL/GenBank/DDBJ databases">
        <title>The deep terrestrial virosphere.</title>
        <authorList>
            <person name="Holmfeldt K."/>
            <person name="Nilsson E."/>
            <person name="Simone D."/>
            <person name="Lopez-Fernandez M."/>
            <person name="Wu X."/>
            <person name="de Brujin I."/>
            <person name="Lundin D."/>
            <person name="Andersson A."/>
            <person name="Bertilsson S."/>
            <person name="Dopson M."/>
        </authorList>
    </citation>
    <scope>NUCLEOTIDE SEQUENCE</scope>
    <source>
        <strain evidence="1">TM448B01619</strain>
    </source>
</reference>
<gene>
    <name evidence="1" type="ORF">TM448B01619_0010</name>
</gene>
<evidence type="ECO:0000313" key="1">
    <source>
        <dbReference type="EMBL" id="QJH99551.1"/>
    </source>
</evidence>